<dbReference type="AlphaFoldDB" id="A0A8S1RDE7"/>
<dbReference type="Proteomes" id="UP000692954">
    <property type="component" value="Unassembled WGS sequence"/>
</dbReference>
<evidence type="ECO:0000313" key="1">
    <source>
        <dbReference type="EMBL" id="CAD8125393.1"/>
    </source>
</evidence>
<gene>
    <name evidence="1" type="ORF">PSON_ATCC_30995.1.T1580116</name>
</gene>
<evidence type="ECO:0000313" key="2">
    <source>
        <dbReference type="Proteomes" id="UP000692954"/>
    </source>
</evidence>
<sequence length="146" mass="17005">MCEENYIFDFIQEKFIQKQPSNKNCLRAFIDFNGNEICTLAAIDDFNIAPEIINCEKYQPQCLSCIRSPQFLIKCIVCKIGYTASIINGGCYLTLQQNKNSQITIEGDYSLQDAWIQRIQAFIMKLTKQLFLSSYPYIRPDRIIQY</sequence>
<dbReference type="EMBL" id="CAJJDN010000158">
    <property type="protein sequence ID" value="CAD8125393.1"/>
    <property type="molecule type" value="Genomic_DNA"/>
</dbReference>
<keyword evidence="2" id="KW-1185">Reference proteome</keyword>
<reference evidence="1" key="1">
    <citation type="submission" date="2021-01" db="EMBL/GenBank/DDBJ databases">
        <authorList>
            <consortium name="Genoscope - CEA"/>
            <person name="William W."/>
        </authorList>
    </citation>
    <scope>NUCLEOTIDE SEQUENCE</scope>
</reference>
<comment type="caution">
    <text evidence="1">The sequence shown here is derived from an EMBL/GenBank/DDBJ whole genome shotgun (WGS) entry which is preliminary data.</text>
</comment>
<dbReference type="OrthoDB" id="10562405at2759"/>
<name>A0A8S1RDE7_9CILI</name>
<protein>
    <submittedName>
        <fullName evidence="1">Uncharacterized protein</fullName>
    </submittedName>
</protein>
<proteinExistence type="predicted"/>
<organism evidence="1 2">
    <name type="scientific">Paramecium sonneborni</name>
    <dbReference type="NCBI Taxonomy" id="65129"/>
    <lineage>
        <taxon>Eukaryota</taxon>
        <taxon>Sar</taxon>
        <taxon>Alveolata</taxon>
        <taxon>Ciliophora</taxon>
        <taxon>Intramacronucleata</taxon>
        <taxon>Oligohymenophorea</taxon>
        <taxon>Peniculida</taxon>
        <taxon>Parameciidae</taxon>
        <taxon>Paramecium</taxon>
    </lineage>
</organism>
<accession>A0A8S1RDE7</accession>